<evidence type="ECO:0000259" key="1">
    <source>
        <dbReference type="Pfam" id="PF03732"/>
    </source>
</evidence>
<feature type="domain" description="Retrotransposon gag" evidence="1">
    <location>
        <begin position="3"/>
        <end position="63"/>
    </location>
</feature>
<comment type="caution">
    <text evidence="2">The sequence shown here is derived from an EMBL/GenBank/DDBJ whole genome shotgun (WGS) entry which is preliminary data.</text>
</comment>
<evidence type="ECO:0000313" key="3">
    <source>
        <dbReference type="Proteomes" id="UP001054821"/>
    </source>
</evidence>
<dbReference type="EMBL" id="JAJFAZ020000002">
    <property type="protein sequence ID" value="KAI5342398.1"/>
    <property type="molecule type" value="Genomic_DNA"/>
</dbReference>
<evidence type="ECO:0000313" key="2">
    <source>
        <dbReference type="EMBL" id="KAI5342398.1"/>
    </source>
</evidence>
<accession>A0AAD4ZEL6</accession>
<dbReference type="AlphaFoldDB" id="A0AAD4ZEL6"/>
<proteinExistence type="predicted"/>
<sequence>MKLKLRELYLTSFYRHQLLDQLWTFSQGTSIVQDYYSRFVEHQLRYALQQELVVTVSRFIHGLMDDHKHEVSRSRPDVLEDTYCQALDAETYLPPQHSGYPAPPNNKGPTISTNARIECFNSNFNYQRSR</sequence>
<gene>
    <name evidence="2" type="ORF">L3X38_010273</name>
</gene>
<name>A0AAD4ZEL6_PRUDU</name>
<protein>
    <recommendedName>
        <fullName evidence="1">Retrotransposon gag domain-containing protein</fullName>
    </recommendedName>
</protein>
<organism evidence="2 3">
    <name type="scientific">Prunus dulcis</name>
    <name type="common">Almond</name>
    <name type="synonym">Amygdalus dulcis</name>
    <dbReference type="NCBI Taxonomy" id="3755"/>
    <lineage>
        <taxon>Eukaryota</taxon>
        <taxon>Viridiplantae</taxon>
        <taxon>Streptophyta</taxon>
        <taxon>Embryophyta</taxon>
        <taxon>Tracheophyta</taxon>
        <taxon>Spermatophyta</taxon>
        <taxon>Magnoliopsida</taxon>
        <taxon>eudicotyledons</taxon>
        <taxon>Gunneridae</taxon>
        <taxon>Pentapetalae</taxon>
        <taxon>rosids</taxon>
        <taxon>fabids</taxon>
        <taxon>Rosales</taxon>
        <taxon>Rosaceae</taxon>
        <taxon>Amygdaloideae</taxon>
        <taxon>Amygdaleae</taxon>
        <taxon>Prunus</taxon>
    </lineage>
</organism>
<dbReference type="Proteomes" id="UP001054821">
    <property type="component" value="Chromosome 2"/>
</dbReference>
<dbReference type="InterPro" id="IPR005162">
    <property type="entry name" value="Retrotrans_gag_dom"/>
</dbReference>
<reference evidence="2 3" key="1">
    <citation type="journal article" date="2022" name="G3 (Bethesda)">
        <title>Whole-genome sequence and methylome profiling of the almond [Prunus dulcis (Mill.) D.A. Webb] cultivar 'Nonpareil'.</title>
        <authorList>
            <person name="D'Amico-Willman K.M."/>
            <person name="Ouma W.Z."/>
            <person name="Meulia T."/>
            <person name="Sideli G.M."/>
            <person name="Gradziel T.M."/>
            <person name="Fresnedo-Ramirez J."/>
        </authorList>
    </citation>
    <scope>NUCLEOTIDE SEQUENCE [LARGE SCALE GENOMIC DNA]</scope>
    <source>
        <strain evidence="2">Clone GOH B32 T37-40</strain>
    </source>
</reference>
<dbReference type="Pfam" id="PF03732">
    <property type="entry name" value="Retrotrans_gag"/>
    <property type="match status" value="1"/>
</dbReference>
<keyword evidence="3" id="KW-1185">Reference proteome</keyword>